<evidence type="ECO:0000256" key="1">
    <source>
        <dbReference type="ARBA" id="ARBA00001917"/>
    </source>
</evidence>
<proteinExistence type="predicted"/>
<accession>A0ABT9NQZ8</accession>
<keyword evidence="9" id="KW-1185">Reference proteome</keyword>
<evidence type="ECO:0000259" key="7">
    <source>
        <dbReference type="Pfam" id="PF01180"/>
    </source>
</evidence>
<dbReference type="Gene3D" id="2.30.26.10">
    <property type="entry name" value="Dihydroorotate Dehydrogenase A, chain A, domain 2"/>
    <property type="match status" value="1"/>
</dbReference>
<dbReference type="PANTHER" id="PTHR48109:SF1">
    <property type="entry name" value="DIHYDROOROTATE DEHYDROGENASE (FUMARATE)"/>
    <property type="match status" value="1"/>
</dbReference>
<comment type="cofactor">
    <cofactor evidence="1">
        <name>FMN</name>
        <dbReference type="ChEBI" id="CHEBI:58210"/>
    </cofactor>
</comment>
<dbReference type="EMBL" id="JAUSQM010000001">
    <property type="protein sequence ID" value="MDP9822859.1"/>
    <property type="molecule type" value="Genomic_DNA"/>
</dbReference>
<comment type="caution">
    <text evidence="8">The sequence shown here is derived from an EMBL/GenBank/DDBJ whole genome shotgun (WGS) entry which is preliminary data.</text>
</comment>
<dbReference type="InterPro" id="IPR012135">
    <property type="entry name" value="Dihydroorotate_DH_1_2"/>
</dbReference>
<evidence type="ECO:0000313" key="9">
    <source>
        <dbReference type="Proteomes" id="UP001240447"/>
    </source>
</evidence>
<dbReference type="InterPro" id="IPR050074">
    <property type="entry name" value="DHO_dehydrogenase"/>
</dbReference>
<dbReference type="PIRSF" id="PIRSF000164">
    <property type="entry name" value="DHO_oxidase"/>
    <property type="match status" value="1"/>
</dbReference>
<dbReference type="Pfam" id="PF01180">
    <property type="entry name" value="DHO_dh"/>
    <property type="match status" value="1"/>
</dbReference>
<sequence length="315" mass="31674">MSAAEATRAPAVGDLGAVRLRGPVVAASGCLRVTRTLEDLADLSALGAWVSPTVALASASSPPGPRWWGTPAGLVHPTSIEGPGISGLLAGDVPWFVARKVPVIVSVAAATLGDYAEIVRHAAAAPGVIGVELRLAPPGARGLGFHPVTEGFHVGRVVAAVRGELPPGCALLAKLPALPDKVVDLARAAVDAGADAVTLVDAAPAYAVDPATGRPPFPAFDPDRLSLSGPALLPVALRSVHQVRAALPQARIVASGGVRTGADVAAHLAAGASAVQVGTTLLRDPVAPQRLRTELSAALAAMTPHPIEPSDEETP</sequence>
<dbReference type="PROSITE" id="PS00912">
    <property type="entry name" value="DHODEHASE_2"/>
    <property type="match status" value="1"/>
</dbReference>
<comment type="pathway">
    <text evidence="2">Pyrimidine metabolism; UMP biosynthesis via de novo pathway.</text>
</comment>
<evidence type="ECO:0000313" key="8">
    <source>
        <dbReference type="EMBL" id="MDP9822859.1"/>
    </source>
</evidence>
<dbReference type="GO" id="GO:0004589">
    <property type="term" value="F:dihydroorotate dehydrogenase (NAD+) activity"/>
    <property type="evidence" value="ECO:0007669"/>
    <property type="project" value="UniProtKB-EC"/>
</dbReference>
<dbReference type="PANTHER" id="PTHR48109">
    <property type="entry name" value="DIHYDROOROTATE DEHYDROGENASE (QUINONE), MITOCHONDRIAL-RELATED"/>
    <property type="match status" value="1"/>
</dbReference>
<keyword evidence="4" id="KW-0288">FMN</keyword>
<evidence type="ECO:0000256" key="4">
    <source>
        <dbReference type="ARBA" id="ARBA00022643"/>
    </source>
</evidence>
<dbReference type="Gene3D" id="3.20.20.70">
    <property type="entry name" value="Aldolase class I"/>
    <property type="match status" value="1"/>
</dbReference>
<dbReference type="InterPro" id="IPR001295">
    <property type="entry name" value="Dihydroorotate_DH_CS"/>
</dbReference>
<organism evidence="8 9">
    <name type="scientific">Nocardioides massiliensis</name>
    <dbReference type="NCBI Taxonomy" id="1325935"/>
    <lineage>
        <taxon>Bacteria</taxon>
        <taxon>Bacillati</taxon>
        <taxon>Actinomycetota</taxon>
        <taxon>Actinomycetes</taxon>
        <taxon>Propionibacteriales</taxon>
        <taxon>Nocardioidaceae</taxon>
        <taxon>Nocardioides</taxon>
    </lineage>
</organism>
<dbReference type="EC" id="1.3.1.14" evidence="8"/>
<evidence type="ECO:0000256" key="2">
    <source>
        <dbReference type="ARBA" id="ARBA00004725"/>
    </source>
</evidence>
<dbReference type="InterPro" id="IPR023359">
    <property type="entry name" value="Dihydro_DH_chainA_dom2"/>
</dbReference>
<dbReference type="RefSeq" id="WP_068119851.1">
    <property type="nucleotide sequence ID" value="NZ_CCXJ01000218.1"/>
</dbReference>
<dbReference type="Proteomes" id="UP001240447">
    <property type="component" value="Unassembled WGS sequence"/>
</dbReference>
<evidence type="ECO:0000256" key="5">
    <source>
        <dbReference type="ARBA" id="ARBA00022975"/>
    </source>
</evidence>
<gene>
    <name evidence="8" type="ORF">J2S59_002668</name>
</gene>
<keyword evidence="6 8" id="KW-0560">Oxidoreductase</keyword>
<evidence type="ECO:0000256" key="6">
    <source>
        <dbReference type="ARBA" id="ARBA00023002"/>
    </source>
</evidence>
<keyword evidence="5" id="KW-0665">Pyrimidine biosynthesis</keyword>
<protein>
    <submittedName>
        <fullName evidence="8">Dihydroorotate dehydrogenase (NAD+) catalytic subunit</fullName>
        <ecNumber evidence="8">1.3.1.14</ecNumber>
    </submittedName>
</protein>
<dbReference type="SUPFAM" id="SSF51395">
    <property type="entry name" value="FMN-linked oxidoreductases"/>
    <property type="match status" value="1"/>
</dbReference>
<evidence type="ECO:0000256" key="3">
    <source>
        <dbReference type="ARBA" id="ARBA00022630"/>
    </source>
</evidence>
<feature type="domain" description="Dihydroorotate dehydrogenase catalytic" evidence="7">
    <location>
        <begin position="18"/>
        <end position="299"/>
    </location>
</feature>
<reference evidence="8 9" key="1">
    <citation type="submission" date="2023-07" db="EMBL/GenBank/DDBJ databases">
        <title>Sequencing the genomes of 1000 actinobacteria strains.</title>
        <authorList>
            <person name="Klenk H.-P."/>
        </authorList>
    </citation>
    <scope>NUCLEOTIDE SEQUENCE [LARGE SCALE GENOMIC DNA]</scope>
    <source>
        <strain evidence="8 9">GD13</strain>
    </source>
</reference>
<dbReference type="InterPro" id="IPR013785">
    <property type="entry name" value="Aldolase_TIM"/>
</dbReference>
<dbReference type="InterPro" id="IPR005720">
    <property type="entry name" value="Dihydroorotate_DH_cat"/>
</dbReference>
<name>A0ABT9NQZ8_9ACTN</name>
<keyword evidence="3" id="KW-0285">Flavoprotein</keyword>